<dbReference type="AlphaFoldDB" id="A0A7W6EYE4"/>
<reference evidence="1 2" key="1">
    <citation type="submission" date="2020-08" db="EMBL/GenBank/DDBJ databases">
        <title>Genomic Encyclopedia of Type Strains, Phase IV (KMG-IV): sequencing the most valuable type-strain genomes for metagenomic binning, comparative biology and taxonomic classification.</title>
        <authorList>
            <person name="Goeker M."/>
        </authorList>
    </citation>
    <scope>NUCLEOTIDE SEQUENCE [LARGE SCALE GENOMIC DNA]</scope>
    <source>
        <strain evidence="1 2">DSM 14878</strain>
    </source>
</reference>
<sequence>MNSLAAIMAVAVLTAPQSSPDAPPTVLSDIVVNGVSVPLETRAKAFVDTVAAPFPQATLARWSGAICPAVVNLDRGLASQITDRIRAEAGALGVRVAGEGCRGNIIIVATDAADLTARRLVLDSERSFHPGDSGTDLGRSALERFQTSDAAVRWWHVAMPVSDDTGKLAIALDGEAPPVLADRVVTRLRANIRYDMAWVIVVIDVTKTATVPVGDLADYITMVSLAQIDAEADFAPYDTVLNLFQPNASLQGMTGWDQAYLRALYGVDANATSWAWQSRDMARSIAEGLLRQHTPDQE</sequence>
<dbReference type="EMBL" id="JACIDA010000001">
    <property type="protein sequence ID" value="MBB3870850.1"/>
    <property type="molecule type" value="Genomic_DNA"/>
</dbReference>
<dbReference type="RefSeq" id="WP_183195147.1">
    <property type="nucleotide sequence ID" value="NZ_JACIDA010000001.1"/>
</dbReference>
<accession>A0A7W6EYE4</accession>
<organism evidence="1 2">
    <name type="scientific">Brevundimonas mediterranea</name>
    <dbReference type="NCBI Taxonomy" id="74329"/>
    <lineage>
        <taxon>Bacteria</taxon>
        <taxon>Pseudomonadati</taxon>
        <taxon>Pseudomonadota</taxon>
        <taxon>Alphaproteobacteria</taxon>
        <taxon>Caulobacterales</taxon>
        <taxon>Caulobacteraceae</taxon>
        <taxon>Brevundimonas</taxon>
    </lineage>
</organism>
<protein>
    <recommendedName>
        <fullName evidence="3">DUF2927 domain-containing protein</fullName>
    </recommendedName>
</protein>
<evidence type="ECO:0000313" key="1">
    <source>
        <dbReference type="EMBL" id="MBB3870850.1"/>
    </source>
</evidence>
<name>A0A7W6EYE4_9CAUL</name>
<dbReference type="Proteomes" id="UP000532936">
    <property type="component" value="Unassembled WGS sequence"/>
</dbReference>
<evidence type="ECO:0008006" key="3">
    <source>
        <dbReference type="Google" id="ProtNLM"/>
    </source>
</evidence>
<evidence type="ECO:0000313" key="2">
    <source>
        <dbReference type="Proteomes" id="UP000532936"/>
    </source>
</evidence>
<comment type="caution">
    <text evidence="1">The sequence shown here is derived from an EMBL/GenBank/DDBJ whole genome shotgun (WGS) entry which is preliminary data.</text>
</comment>
<proteinExistence type="predicted"/>
<gene>
    <name evidence="1" type="ORF">GGR11_000364</name>
</gene>